<feature type="compositionally biased region" description="Low complexity" evidence="1">
    <location>
        <begin position="94"/>
        <end position="117"/>
    </location>
</feature>
<evidence type="ECO:0000256" key="1">
    <source>
        <dbReference type="SAM" id="MobiDB-lite"/>
    </source>
</evidence>
<protein>
    <submittedName>
        <fullName evidence="3">FraH-related protein</fullName>
    </submittedName>
</protein>
<dbReference type="EMBL" id="CADCTC010000159">
    <property type="protein sequence ID" value="CAA9262884.1"/>
    <property type="molecule type" value="Genomic_DNA"/>
</dbReference>
<reference evidence="3" key="1">
    <citation type="submission" date="2020-02" db="EMBL/GenBank/DDBJ databases">
        <authorList>
            <person name="Meier V. D."/>
        </authorList>
    </citation>
    <scope>NUCLEOTIDE SEQUENCE</scope>
    <source>
        <strain evidence="3">AVDCRST_MAG77</strain>
    </source>
</reference>
<feature type="compositionally biased region" description="Low complexity" evidence="1">
    <location>
        <begin position="35"/>
        <end position="69"/>
    </location>
</feature>
<evidence type="ECO:0000313" key="3">
    <source>
        <dbReference type="EMBL" id="CAA9262884.1"/>
    </source>
</evidence>
<dbReference type="AlphaFoldDB" id="A0A6J4IV30"/>
<dbReference type="CDD" id="cd00060">
    <property type="entry name" value="FHA"/>
    <property type="match status" value="1"/>
</dbReference>
<evidence type="ECO:0000259" key="2">
    <source>
        <dbReference type="PROSITE" id="PS50006"/>
    </source>
</evidence>
<accession>A0A6J4IV30</accession>
<sequence>MQTCEVCGKQNPPGLEYCEDCGTSLKGTAQGGGQQAASAPGSQPGAGSSAGASGTAEAASPAAAGAQPPVADAVTTPEGASVADASPPTPAGPAPQAAPSSLAMDPSAGPGAAAGAAAPADAGAGIADAGAPGSVAGAAGAAGTGASTGGGQPRLLIKKYGALTGDEIPLMGERLVVGRFDPETGPVDIDLSAAAEAEHISRHHAELYREAGQWLVRDLGSTNGVFVRTGEGTFGPRITAPRPLADGDEVAFGNARLIFRSA</sequence>
<feature type="region of interest" description="Disordered" evidence="1">
    <location>
        <begin position="20"/>
        <end position="117"/>
    </location>
</feature>
<dbReference type="SMART" id="SM00240">
    <property type="entry name" value="FHA"/>
    <property type="match status" value="1"/>
</dbReference>
<dbReference type="PROSITE" id="PS50006">
    <property type="entry name" value="FHA_DOMAIN"/>
    <property type="match status" value="1"/>
</dbReference>
<feature type="domain" description="FHA" evidence="2">
    <location>
        <begin position="175"/>
        <end position="227"/>
    </location>
</feature>
<organism evidence="3">
    <name type="scientific">uncultured Chloroflexota bacterium</name>
    <dbReference type="NCBI Taxonomy" id="166587"/>
    <lineage>
        <taxon>Bacteria</taxon>
        <taxon>Bacillati</taxon>
        <taxon>Chloroflexota</taxon>
        <taxon>environmental samples</taxon>
    </lineage>
</organism>
<dbReference type="Pfam" id="PF00498">
    <property type="entry name" value="FHA"/>
    <property type="match status" value="1"/>
</dbReference>
<dbReference type="InterPro" id="IPR000253">
    <property type="entry name" value="FHA_dom"/>
</dbReference>
<proteinExistence type="predicted"/>
<dbReference type="InterPro" id="IPR008984">
    <property type="entry name" value="SMAD_FHA_dom_sf"/>
</dbReference>
<dbReference type="Gene3D" id="2.60.200.20">
    <property type="match status" value="1"/>
</dbReference>
<gene>
    <name evidence="3" type="ORF">AVDCRST_MAG77-2773</name>
</gene>
<dbReference type="SUPFAM" id="SSF49879">
    <property type="entry name" value="SMAD/FHA domain"/>
    <property type="match status" value="1"/>
</dbReference>
<name>A0A6J4IV30_9CHLR</name>